<dbReference type="EMBL" id="BAABBQ010000001">
    <property type="protein sequence ID" value="GAA4013882.1"/>
    <property type="molecule type" value="Genomic_DNA"/>
</dbReference>
<dbReference type="InterPro" id="IPR036629">
    <property type="entry name" value="YjbJ_sf"/>
</dbReference>
<evidence type="ECO:0000256" key="3">
    <source>
        <dbReference type="SAM" id="Phobius"/>
    </source>
</evidence>
<protein>
    <recommendedName>
        <fullName evidence="4">CsbD-like domain-containing protein</fullName>
    </recommendedName>
</protein>
<keyword evidence="3" id="KW-1133">Transmembrane helix</keyword>
<proteinExistence type="inferred from homology"/>
<name>A0ABP7SMY6_9SPHN</name>
<organism evidence="5 6">
    <name type="scientific">Sphingomonas swuensis</name>
    <dbReference type="NCBI Taxonomy" id="977800"/>
    <lineage>
        <taxon>Bacteria</taxon>
        <taxon>Pseudomonadati</taxon>
        <taxon>Pseudomonadota</taxon>
        <taxon>Alphaproteobacteria</taxon>
        <taxon>Sphingomonadales</taxon>
        <taxon>Sphingomonadaceae</taxon>
        <taxon>Sphingomonas</taxon>
    </lineage>
</organism>
<feature type="transmembrane region" description="Helical" evidence="3">
    <location>
        <begin position="59"/>
        <end position="76"/>
    </location>
</feature>
<evidence type="ECO:0000313" key="6">
    <source>
        <dbReference type="Proteomes" id="UP001500235"/>
    </source>
</evidence>
<accession>A0ABP7SMY6</accession>
<evidence type="ECO:0000256" key="1">
    <source>
        <dbReference type="ARBA" id="ARBA00009129"/>
    </source>
</evidence>
<dbReference type="Proteomes" id="UP001500235">
    <property type="component" value="Unassembled WGS sequence"/>
</dbReference>
<keyword evidence="3" id="KW-0472">Membrane</keyword>
<evidence type="ECO:0000313" key="5">
    <source>
        <dbReference type="EMBL" id="GAA4013882.1"/>
    </source>
</evidence>
<evidence type="ECO:0000259" key="4">
    <source>
        <dbReference type="Pfam" id="PF05532"/>
    </source>
</evidence>
<comment type="similarity">
    <text evidence="1">Belongs to the UPF0337 (CsbD) family.</text>
</comment>
<keyword evidence="6" id="KW-1185">Reference proteome</keyword>
<feature type="domain" description="CsbD-like" evidence="4">
    <location>
        <begin position="4"/>
        <end position="55"/>
    </location>
</feature>
<comment type="caution">
    <text evidence="5">The sequence shown here is derived from an EMBL/GenBank/DDBJ whole genome shotgun (WGS) entry which is preliminary data.</text>
</comment>
<dbReference type="InterPro" id="IPR008462">
    <property type="entry name" value="CsbD"/>
</dbReference>
<keyword evidence="3" id="KW-0812">Transmembrane</keyword>
<sequence length="88" mass="9267">MNIDTLAGEGTQTKGDFKRGLGEVTGDPKLQQDGAADQLSGQVRKGVGQVRDFVKNNKAASYTAAGIFGLALLNSLRSKGNTRTTKRA</sequence>
<dbReference type="Pfam" id="PF05532">
    <property type="entry name" value="CsbD"/>
    <property type="match status" value="1"/>
</dbReference>
<dbReference type="SUPFAM" id="SSF69047">
    <property type="entry name" value="Hypothetical protein YjbJ"/>
    <property type="match status" value="1"/>
</dbReference>
<dbReference type="Gene3D" id="1.10.1470.10">
    <property type="entry name" value="YjbJ"/>
    <property type="match status" value="1"/>
</dbReference>
<reference evidence="6" key="1">
    <citation type="journal article" date="2019" name="Int. J. Syst. Evol. Microbiol.">
        <title>The Global Catalogue of Microorganisms (GCM) 10K type strain sequencing project: providing services to taxonomists for standard genome sequencing and annotation.</title>
        <authorList>
            <consortium name="The Broad Institute Genomics Platform"/>
            <consortium name="The Broad Institute Genome Sequencing Center for Infectious Disease"/>
            <person name="Wu L."/>
            <person name="Ma J."/>
        </authorList>
    </citation>
    <scope>NUCLEOTIDE SEQUENCE [LARGE SCALE GENOMIC DNA]</scope>
    <source>
        <strain evidence="6">JCM 17563</strain>
    </source>
</reference>
<evidence type="ECO:0000256" key="2">
    <source>
        <dbReference type="SAM" id="MobiDB-lite"/>
    </source>
</evidence>
<gene>
    <name evidence="5" type="ORF">GCM10022280_10300</name>
</gene>
<dbReference type="RefSeq" id="WP_344706303.1">
    <property type="nucleotide sequence ID" value="NZ_BAABBQ010000001.1"/>
</dbReference>
<feature type="region of interest" description="Disordered" evidence="2">
    <location>
        <begin position="1"/>
        <end position="42"/>
    </location>
</feature>